<reference evidence="2 3" key="1">
    <citation type="journal article" date="2014" name="BMC Genomics">
        <title>Genome sequencing of four Aureobasidium pullulans varieties: biotechnological potential, stress tolerance, and description of new species.</title>
        <authorList>
            <person name="Gostin Ar C."/>
            <person name="Ohm R.A."/>
            <person name="Kogej T."/>
            <person name="Sonjak S."/>
            <person name="Turk M."/>
            <person name="Zajc J."/>
            <person name="Zalar P."/>
            <person name="Grube M."/>
            <person name="Sun H."/>
            <person name="Han J."/>
            <person name="Sharma A."/>
            <person name="Chiniquy J."/>
            <person name="Ngan C.Y."/>
            <person name="Lipzen A."/>
            <person name="Barry K."/>
            <person name="Grigoriev I.V."/>
            <person name="Gunde-Cimerman N."/>
        </authorList>
    </citation>
    <scope>NUCLEOTIDE SEQUENCE [LARGE SCALE GENOMIC DNA]</scope>
    <source>
        <strain evidence="2 3">CBS 147.97</strain>
    </source>
</reference>
<dbReference type="EMBL" id="KL584710">
    <property type="protein sequence ID" value="KEQ73043.1"/>
    <property type="molecule type" value="Genomic_DNA"/>
</dbReference>
<dbReference type="Proteomes" id="UP000027730">
    <property type="component" value="Unassembled WGS sequence"/>
</dbReference>
<gene>
    <name evidence="2" type="ORF">M436DRAFT_47483</name>
</gene>
<proteinExistence type="predicted"/>
<feature type="compositionally biased region" description="Basic and acidic residues" evidence="1">
    <location>
        <begin position="622"/>
        <end position="636"/>
    </location>
</feature>
<feature type="compositionally biased region" description="Pro residues" evidence="1">
    <location>
        <begin position="781"/>
        <end position="801"/>
    </location>
</feature>
<sequence length="818" mass="89181">MRTRTHSKPQLPQVSPSLTRATRSTNNFSPDKMNSTNMPKGPNYAETDPVSLRWINDRTFAVSGIDQEILETYEAEDQARSFNKPQSPENRRAARRARRESAHAAIFFTGLSSSQNGQTKKKPESNESTGQLVAESQETASFNRPQTVSFNGNGDNTASDIDDIDKDDDDADDDDHISNNFQPLPRGITLSKRGGTVKRRRRGGAQSASRQPSREPSPERPLLAPEDDVVSDTDLPSPFTDEIFEDPNLPDDEAQALYNKLFEPMTQPEAFIGPLTKFLPGQRTTDNLYVLAANTAAALRAWQDEYLELEKITAPHAAIPRKAATGQRNPIDYMIYEDQKEAELYDYVFDAKKVGMQDPIAQKVVRDAAGRELRTRQPRGQANKEASAAAAAVVPEEIVTGRRARKPVAKYDGVVSTDQVMGRKRGANAMSETPEADEPSAKRGKTTGRGRGGARGGRGGRGRGGRGGGRGGLVAKRLQELREESAAVSVTASEDEFSGSDAGSMPPDTRENSPVLELQPATGTTTPGLADESQIDPQSEDGPSLTASGKKKGRPKGSKNHHKRSDAGIPKGPRVPKAQGNGTPVFGSVNSDVPISAETSLTPGSADMTPFAPIATDGGPIDPKRKIPRSEKRSKSMVEWWARRKAKEAEDKAREQEAQAAERHRAAEAHARYMSQHGGLIAAQQQAQQQQHHQHQQQQQHAHQQQQQQQAQQHQQQQFGGYTGPYPPTGVLPPPGPPQQIPQHVPQHWGSGFALPGLQGPGGLVWHQPVHHPNQSLPPMQQQPPPPQQQQQGPPPGPHGPQGPEGHRRDQHGFVRSF</sequence>
<feature type="compositionally biased region" description="Low complexity" evidence="1">
    <location>
        <begin position="682"/>
        <end position="720"/>
    </location>
</feature>
<feature type="compositionally biased region" description="Basic residues" evidence="1">
    <location>
        <begin position="549"/>
        <end position="564"/>
    </location>
</feature>
<feature type="compositionally biased region" description="Polar residues" evidence="1">
    <location>
        <begin position="8"/>
        <end position="38"/>
    </location>
</feature>
<organism evidence="2 3">
    <name type="scientific">Aureobasidium namibiae CBS 147.97</name>
    <dbReference type="NCBI Taxonomy" id="1043004"/>
    <lineage>
        <taxon>Eukaryota</taxon>
        <taxon>Fungi</taxon>
        <taxon>Dikarya</taxon>
        <taxon>Ascomycota</taxon>
        <taxon>Pezizomycotina</taxon>
        <taxon>Dothideomycetes</taxon>
        <taxon>Dothideomycetidae</taxon>
        <taxon>Dothideales</taxon>
        <taxon>Saccotheciaceae</taxon>
        <taxon>Aureobasidium</taxon>
    </lineage>
</organism>
<accession>A0A074WJ19</accession>
<dbReference type="OrthoDB" id="4115400at2759"/>
<name>A0A074WJ19_9PEZI</name>
<evidence type="ECO:0000256" key="1">
    <source>
        <dbReference type="SAM" id="MobiDB-lite"/>
    </source>
</evidence>
<feature type="region of interest" description="Disordered" evidence="1">
    <location>
        <begin position="75"/>
        <end position="237"/>
    </location>
</feature>
<feature type="compositionally biased region" description="Acidic residues" evidence="1">
    <location>
        <begin position="160"/>
        <end position="175"/>
    </location>
</feature>
<keyword evidence="3" id="KW-1185">Reference proteome</keyword>
<feature type="region of interest" description="Disordered" evidence="1">
    <location>
        <begin position="371"/>
        <end position="393"/>
    </location>
</feature>
<protein>
    <submittedName>
        <fullName evidence="2">Uncharacterized protein</fullName>
    </submittedName>
</protein>
<dbReference type="HOGENOM" id="CLU_363276_0_0_1"/>
<feature type="compositionally biased region" description="Polar residues" evidence="1">
    <location>
        <begin position="588"/>
        <end position="603"/>
    </location>
</feature>
<dbReference type="AlphaFoldDB" id="A0A074WJ19"/>
<feature type="compositionally biased region" description="Polar residues" evidence="1">
    <location>
        <begin position="126"/>
        <end position="159"/>
    </location>
</feature>
<dbReference type="STRING" id="1043004.A0A074WJ19"/>
<feature type="compositionally biased region" description="Basic and acidic residues" evidence="1">
    <location>
        <begin position="647"/>
        <end position="671"/>
    </location>
</feature>
<feature type="region of interest" description="Disordered" evidence="1">
    <location>
        <begin position="419"/>
        <end position="818"/>
    </location>
</feature>
<evidence type="ECO:0000313" key="3">
    <source>
        <dbReference type="Proteomes" id="UP000027730"/>
    </source>
</evidence>
<dbReference type="RefSeq" id="XP_013427052.1">
    <property type="nucleotide sequence ID" value="XM_013571598.1"/>
</dbReference>
<feature type="compositionally biased region" description="Basic and acidic residues" evidence="1">
    <location>
        <begin position="805"/>
        <end position="818"/>
    </location>
</feature>
<dbReference type="GeneID" id="25410724"/>
<feature type="compositionally biased region" description="Pro residues" evidence="1">
    <location>
        <begin position="725"/>
        <end position="740"/>
    </location>
</feature>
<feature type="region of interest" description="Disordered" evidence="1">
    <location>
        <begin position="1"/>
        <end position="46"/>
    </location>
</feature>
<evidence type="ECO:0000313" key="2">
    <source>
        <dbReference type="EMBL" id="KEQ73043.1"/>
    </source>
</evidence>